<evidence type="ECO:0000313" key="2">
    <source>
        <dbReference type="EMBL" id="NKZ01468.1"/>
    </source>
</evidence>
<dbReference type="RefSeq" id="WP_061082990.1">
    <property type="nucleotide sequence ID" value="NZ_JAAXPG010000037.1"/>
</dbReference>
<keyword evidence="1" id="KW-1133">Transmembrane helix</keyword>
<keyword evidence="1" id="KW-0472">Membrane</keyword>
<reference evidence="2 3" key="1">
    <citation type="submission" date="2020-04" db="EMBL/GenBank/DDBJ databases">
        <title>MicrobeNet Type strains.</title>
        <authorList>
            <person name="Nicholson A.C."/>
        </authorList>
    </citation>
    <scope>NUCLEOTIDE SEQUENCE [LARGE SCALE GENOMIC DNA]</scope>
    <source>
        <strain evidence="2 3">ATCC 23612</strain>
    </source>
</reference>
<evidence type="ECO:0000313" key="3">
    <source>
        <dbReference type="Proteomes" id="UP000553209"/>
    </source>
</evidence>
<sequence length="87" mass="9371">MTHVRERAFALVLFLFKLGLIACFFLGTLLVIGQMAGVLLQRPAWVSGASETFFMPTVAAAATFGVLGFIGSYLSPAKADDRSEEEV</sequence>
<feature type="transmembrane region" description="Helical" evidence="1">
    <location>
        <begin position="53"/>
        <end position="74"/>
    </location>
</feature>
<accession>A0A7X6RTJ9</accession>
<protein>
    <submittedName>
        <fullName evidence="2">Uncharacterized protein</fullName>
    </submittedName>
</protein>
<proteinExistence type="predicted"/>
<feature type="transmembrane region" description="Helical" evidence="1">
    <location>
        <begin position="12"/>
        <end position="33"/>
    </location>
</feature>
<comment type="caution">
    <text evidence="2">The sequence shown here is derived from an EMBL/GenBank/DDBJ whole genome shotgun (WGS) entry which is preliminary data.</text>
</comment>
<evidence type="ECO:0000256" key="1">
    <source>
        <dbReference type="SAM" id="Phobius"/>
    </source>
</evidence>
<keyword evidence="1" id="KW-0812">Transmembrane</keyword>
<gene>
    <name evidence="2" type="ORF">HGB44_27905</name>
</gene>
<keyword evidence="3" id="KW-1185">Reference proteome</keyword>
<dbReference type="AlphaFoldDB" id="A0A7X6RTJ9"/>
<dbReference type="Proteomes" id="UP000553209">
    <property type="component" value="Unassembled WGS sequence"/>
</dbReference>
<organism evidence="2 3">
    <name type="scientific">Nocardiopsis alborubida</name>
    <dbReference type="NCBI Taxonomy" id="146802"/>
    <lineage>
        <taxon>Bacteria</taxon>
        <taxon>Bacillati</taxon>
        <taxon>Actinomycetota</taxon>
        <taxon>Actinomycetes</taxon>
        <taxon>Streptosporangiales</taxon>
        <taxon>Nocardiopsidaceae</taxon>
        <taxon>Nocardiopsis</taxon>
    </lineage>
</organism>
<dbReference type="EMBL" id="JAAXPG010000037">
    <property type="protein sequence ID" value="NKZ01468.1"/>
    <property type="molecule type" value="Genomic_DNA"/>
</dbReference>
<name>A0A7X6RTJ9_9ACTN</name>